<evidence type="ECO:0000313" key="7">
    <source>
        <dbReference type="EMBL" id="KKC37408.1"/>
    </source>
</evidence>
<dbReference type="InterPro" id="IPR050857">
    <property type="entry name" value="D-2-hydroxyacid_DH"/>
</dbReference>
<dbReference type="CDD" id="cd12172">
    <property type="entry name" value="PGDH_like_2"/>
    <property type="match status" value="1"/>
</dbReference>
<evidence type="ECO:0000256" key="1">
    <source>
        <dbReference type="ARBA" id="ARBA00005854"/>
    </source>
</evidence>
<evidence type="ECO:0000313" key="8">
    <source>
        <dbReference type="Proteomes" id="UP000033411"/>
    </source>
</evidence>
<dbReference type="InterPro" id="IPR029753">
    <property type="entry name" value="D-isomer_DH_CS"/>
</dbReference>
<dbReference type="PATRIC" id="fig|1293439.3.peg.2172"/>
<evidence type="ECO:0000256" key="3">
    <source>
        <dbReference type="ARBA" id="ARBA00023027"/>
    </source>
</evidence>
<feature type="domain" description="D-isomer specific 2-hydroxyacid dehydrogenase catalytic" evidence="5">
    <location>
        <begin position="33"/>
        <end position="319"/>
    </location>
</feature>
<dbReference type="PROSITE" id="PS00671">
    <property type="entry name" value="D_2_HYDROXYACID_DH_3"/>
    <property type="match status" value="1"/>
</dbReference>
<dbReference type="EMBL" id="LANJ01000019">
    <property type="protein sequence ID" value="KKC37408.1"/>
    <property type="molecule type" value="Genomic_DNA"/>
</dbReference>
<dbReference type="RefSeq" id="WP_046137392.1">
    <property type="nucleotide sequence ID" value="NZ_LANJ01000019.1"/>
</dbReference>
<dbReference type="PANTHER" id="PTHR42789">
    <property type="entry name" value="D-ISOMER SPECIFIC 2-HYDROXYACID DEHYDROGENASE FAMILY PROTEIN (AFU_ORTHOLOGUE AFUA_6G10090)"/>
    <property type="match status" value="1"/>
</dbReference>
<dbReference type="FunFam" id="3.40.50.720:FF:000203">
    <property type="entry name" value="D-3-phosphoglycerate dehydrogenase (SerA)"/>
    <property type="match status" value="1"/>
</dbReference>
<dbReference type="GO" id="GO:0051287">
    <property type="term" value="F:NAD binding"/>
    <property type="evidence" value="ECO:0007669"/>
    <property type="project" value="InterPro"/>
</dbReference>
<dbReference type="Pfam" id="PF00389">
    <property type="entry name" value="2-Hacid_dh"/>
    <property type="match status" value="1"/>
</dbReference>
<gene>
    <name evidence="7" type="ORF">WH87_12820</name>
</gene>
<dbReference type="AlphaFoldDB" id="A0A0F5Q9G4"/>
<evidence type="ECO:0000259" key="6">
    <source>
        <dbReference type="Pfam" id="PF02826"/>
    </source>
</evidence>
<dbReference type="SUPFAM" id="SSF52283">
    <property type="entry name" value="Formate/glycerate dehydrogenase catalytic domain-like"/>
    <property type="match status" value="1"/>
</dbReference>
<dbReference type="InterPro" id="IPR036291">
    <property type="entry name" value="NAD(P)-bd_dom_sf"/>
</dbReference>
<name>A0A0F5Q9G4_9HYPH</name>
<evidence type="ECO:0000256" key="4">
    <source>
        <dbReference type="RuleBase" id="RU003719"/>
    </source>
</evidence>
<keyword evidence="2 4" id="KW-0560">Oxidoreductase</keyword>
<dbReference type="PANTHER" id="PTHR42789:SF1">
    <property type="entry name" value="D-ISOMER SPECIFIC 2-HYDROXYACID DEHYDROGENASE FAMILY PROTEIN (AFU_ORTHOLOGUE AFUA_6G10090)"/>
    <property type="match status" value="1"/>
</dbReference>
<reference evidence="7 8" key="1">
    <citation type="submission" date="2015-03" db="EMBL/GenBank/DDBJ databases">
        <authorList>
            <person name="Lepp D."/>
            <person name="Hassan Y.I."/>
            <person name="Li X.-Z."/>
            <person name="Zhou T."/>
        </authorList>
    </citation>
    <scope>NUCLEOTIDE SEQUENCE [LARGE SCALE GENOMIC DNA]</scope>
    <source>
        <strain evidence="7 8">E84</strain>
    </source>
</reference>
<dbReference type="STRING" id="1293439.WH87_12820"/>
<dbReference type="GO" id="GO:0016616">
    <property type="term" value="F:oxidoreductase activity, acting on the CH-OH group of donors, NAD or NADP as acceptor"/>
    <property type="evidence" value="ECO:0007669"/>
    <property type="project" value="InterPro"/>
</dbReference>
<dbReference type="SUPFAM" id="SSF51735">
    <property type="entry name" value="NAD(P)-binding Rossmann-fold domains"/>
    <property type="match status" value="1"/>
</dbReference>
<dbReference type="InterPro" id="IPR006139">
    <property type="entry name" value="D-isomer_2_OHA_DH_cat_dom"/>
</dbReference>
<comment type="caution">
    <text evidence="7">The sequence shown here is derived from an EMBL/GenBank/DDBJ whole genome shotgun (WGS) entry which is preliminary data.</text>
</comment>
<dbReference type="OrthoDB" id="9793626at2"/>
<keyword evidence="8" id="KW-1185">Reference proteome</keyword>
<protein>
    <submittedName>
        <fullName evidence="7">Hydroxyacid dehydrogenase</fullName>
    </submittedName>
</protein>
<organism evidence="7 8">
    <name type="scientific">Devosia epidermidihirudinis</name>
    <dbReference type="NCBI Taxonomy" id="1293439"/>
    <lineage>
        <taxon>Bacteria</taxon>
        <taxon>Pseudomonadati</taxon>
        <taxon>Pseudomonadota</taxon>
        <taxon>Alphaproteobacteria</taxon>
        <taxon>Hyphomicrobiales</taxon>
        <taxon>Devosiaceae</taxon>
        <taxon>Devosia</taxon>
    </lineage>
</organism>
<dbReference type="PROSITE" id="PS00670">
    <property type="entry name" value="D_2_HYDROXYACID_DH_2"/>
    <property type="match status" value="1"/>
</dbReference>
<sequence>MSAKWRVLVTTRFFDDAAVAWLEAHRCAVERAGLRYDQSDGHLDEAALAPFLADTDAWIVGAARVSRSVLALSQRLKVIARRGVGYDLVDVAAAGELGKIVTISPGGNEPAVADHAIAMMLSVGARVPQSQARMAEGDWRALPGLELTGKIVGLVGFGRIGRLVAQRLGGFGVRILAYDPFLDAEAGHHLGVEAVSLDALLTQADIISLHVPVSAETRNLIGAPQLQIMKPTAILVNTARGGLVDEQALLQALDNGRIWGAGLDVFAGETGDDPQTLALVRHPRVVATPHIAGSSREALARTNLISARCVLDLLEGRSPSVGQVVV</sequence>
<comment type="similarity">
    <text evidence="1 4">Belongs to the D-isomer specific 2-hydroxyacid dehydrogenase family.</text>
</comment>
<evidence type="ECO:0000256" key="2">
    <source>
        <dbReference type="ARBA" id="ARBA00023002"/>
    </source>
</evidence>
<keyword evidence="3" id="KW-0520">NAD</keyword>
<accession>A0A0F5Q9G4</accession>
<dbReference type="Gene3D" id="3.40.50.720">
    <property type="entry name" value="NAD(P)-binding Rossmann-like Domain"/>
    <property type="match status" value="2"/>
</dbReference>
<evidence type="ECO:0000259" key="5">
    <source>
        <dbReference type="Pfam" id="PF00389"/>
    </source>
</evidence>
<dbReference type="Proteomes" id="UP000033411">
    <property type="component" value="Unassembled WGS sequence"/>
</dbReference>
<dbReference type="Pfam" id="PF02826">
    <property type="entry name" value="2-Hacid_dh_C"/>
    <property type="match status" value="1"/>
</dbReference>
<dbReference type="InterPro" id="IPR006140">
    <property type="entry name" value="D-isomer_DH_NAD-bd"/>
</dbReference>
<feature type="domain" description="D-isomer specific 2-hydroxyacid dehydrogenase NAD-binding" evidence="6">
    <location>
        <begin position="117"/>
        <end position="292"/>
    </location>
</feature>
<proteinExistence type="inferred from homology"/>